<accession>A0AAE0H8K6</accession>
<reference evidence="13" key="2">
    <citation type="submission" date="2023-06" db="EMBL/GenBank/DDBJ databases">
        <authorList>
            <consortium name="Lawrence Berkeley National Laboratory"/>
            <person name="Haridas S."/>
            <person name="Hensen N."/>
            <person name="Bonometti L."/>
            <person name="Westerberg I."/>
            <person name="Brannstrom I.O."/>
            <person name="Guillou S."/>
            <person name="Cros-Aarteil S."/>
            <person name="Calhoun S."/>
            <person name="Kuo A."/>
            <person name="Mondo S."/>
            <person name="Pangilinan J."/>
            <person name="Riley R."/>
            <person name="Labutti K."/>
            <person name="Andreopoulos B."/>
            <person name="Lipzen A."/>
            <person name="Chen C."/>
            <person name="Yanf M."/>
            <person name="Daum C."/>
            <person name="Ng V."/>
            <person name="Clum A."/>
            <person name="Steindorff A."/>
            <person name="Ohm R."/>
            <person name="Martin F."/>
            <person name="Silar P."/>
            <person name="Natvig D."/>
            <person name="Lalanne C."/>
            <person name="Gautier V."/>
            <person name="Ament-Velasquez S.L."/>
            <person name="Kruys A."/>
            <person name="Hutchinson M.I."/>
            <person name="Powell A.J."/>
            <person name="Barry K."/>
            <person name="Miller A.N."/>
            <person name="Grigoriev I.V."/>
            <person name="Debuchy R."/>
            <person name="Gladieux P."/>
            <person name="Thoren M.H."/>
            <person name="Johannesson H."/>
        </authorList>
    </citation>
    <scope>NUCLEOTIDE SEQUENCE</scope>
    <source>
        <strain evidence="13">CBS 168.71</strain>
    </source>
</reference>
<keyword evidence="7" id="KW-0472">Membrane</keyword>
<dbReference type="PIRSF" id="PIRSF016302">
    <property type="entry name" value="Man_a_manosd"/>
    <property type="match status" value="1"/>
</dbReference>
<evidence type="ECO:0000256" key="2">
    <source>
        <dbReference type="ARBA" id="ARBA00004308"/>
    </source>
</evidence>
<protein>
    <recommendedName>
        <fullName evidence="4 10">Mannan endo-1,6-alpha-mannosidase</fullName>
        <ecNumber evidence="4 10">3.2.1.101</ecNumber>
    </recommendedName>
</protein>
<comment type="subcellular location">
    <subcellularLocation>
        <location evidence="2">Endomembrane system</location>
    </subcellularLocation>
</comment>
<dbReference type="EC" id="3.2.1.101" evidence="4 10"/>
<keyword evidence="8" id="KW-0325">Glycoprotein</keyword>
<dbReference type="Pfam" id="PF03663">
    <property type="entry name" value="Glyco_hydro_76"/>
    <property type="match status" value="1"/>
</dbReference>
<dbReference type="GeneID" id="87843098"/>
<name>A0AAE0H8K6_9PEZI</name>
<dbReference type="InterPro" id="IPR008928">
    <property type="entry name" value="6-hairpin_glycosidase_sf"/>
</dbReference>
<dbReference type="PANTHER" id="PTHR12145:SF36">
    <property type="entry name" value="MANNAN ENDO-1,6-ALPHA-MANNOSIDASE DCW1"/>
    <property type="match status" value="1"/>
</dbReference>
<dbReference type="Proteomes" id="UP001278766">
    <property type="component" value="Unassembled WGS sequence"/>
</dbReference>
<dbReference type="RefSeq" id="XP_062655454.1">
    <property type="nucleotide sequence ID" value="XM_062806150.1"/>
</dbReference>
<dbReference type="FunFam" id="1.50.10.20:FF:000006">
    <property type="entry name" value="Mannan endo-1,6-alpha-mannosidase"/>
    <property type="match status" value="1"/>
</dbReference>
<evidence type="ECO:0000256" key="7">
    <source>
        <dbReference type="ARBA" id="ARBA00023136"/>
    </source>
</evidence>
<dbReference type="GO" id="GO:0009272">
    <property type="term" value="P:fungal-type cell wall biogenesis"/>
    <property type="evidence" value="ECO:0007669"/>
    <property type="project" value="TreeGrafter"/>
</dbReference>
<dbReference type="InterPro" id="IPR005198">
    <property type="entry name" value="Glyco_hydro_76"/>
</dbReference>
<evidence type="ECO:0000256" key="12">
    <source>
        <dbReference type="SAM" id="SignalP"/>
    </source>
</evidence>
<dbReference type="SUPFAM" id="SSF48208">
    <property type="entry name" value="Six-hairpin glycosidases"/>
    <property type="match status" value="1"/>
</dbReference>
<evidence type="ECO:0000256" key="4">
    <source>
        <dbReference type="ARBA" id="ARBA00012350"/>
    </source>
</evidence>
<evidence type="ECO:0000256" key="5">
    <source>
        <dbReference type="ARBA" id="ARBA00022729"/>
    </source>
</evidence>
<proteinExistence type="inferred from homology"/>
<evidence type="ECO:0000256" key="3">
    <source>
        <dbReference type="ARBA" id="ARBA00009699"/>
    </source>
</evidence>
<evidence type="ECO:0000256" key="1">
    <source>
        <dbReference type="ARBA" id="ARBA00001452"/>
    </source>
</evidence>
<evidence type="ECO:0000256" key="9">
    <source>
        <dbReference type="ARBA" id="ARBA00023295"/>
    </source>
</evidence>
<reference evidence="13" key="1">
    <citation type="journal article" date="2023" name="Mol. Phylogenet. Evol.">
        <title>Genome-scale phylogeny and comparative genomics of the fungal order Sordariales.</title>
        <authorList>
            <person name="Hensen N."/>
            <person name="Bonometti L."/>
            <person name="Westerberg I."/>
            <person name="Brannstrom I.O."/>
            <person name="Guillou S."/>
            <person name="Cros-Aarteil S."/>
            <person name="Calhoun S."/>
            <person name="Haridas S."/>
            <person name="Kuo A."/>
            <person name="Mondo S."/>
            <person name="Pangilinan J."/>
            <person name="Riley R."/>
            <person name="LaButti K."/>
            <person name="Andreopoulos B."/>
            <person name="Lipzen A."/>
            <person name="Chen C."/>
            <person name="Yan M."/>
            <person name="Daum C."/>
            <person name="Ng V."/>
            <person name="Clum A."/>
            <person name="Steindorff A."/>
            <person name="Ohm R.A."/>
            <person name="Martin F."/>
            <person name="Silar P."/>
            <person name="Natvig D.O."/>
            <person name="Lalanne C."/>
            <person name="Gautier V."/>
            <person name="Ament-Velasquez S.L."/>
            <person name="Kruys A."/>
            <person name="Hutchinson M.I."/>
            <person name="Powell A.J."/>
            <person name="Barry K."/>
            <person name="Miller A.N."/>
            <person name="Grigoriev I.V."/>
            <person name="Debuchy R."/>
            <person name="Gladieux P."/>
            <person name="Hiltunen Thoren M."/>
            <person name="Johannesson H."/>
        </authorList>
    </citation>
    <scope>NUCLEOTIDE SEQUENCE</scope>
    <source>
        <strain evidence="13">CBS 168.71</strain>
    </source>
</reference>
<comment type="similarity">
    <text evidence="3 10">Belongs to the glycosyl hydrolase 76 family.</text>
</comment>
<organism evidence="13 14">
    <name type="scientific">Chaetomium fimeti</name>
    <dbReference type="NCBI Taxonomy" id="1854472"/>
    <lineage>
        <taxon>Eukaryota</taxon>
        <taxon>Fungi</taxon>
        <taxon>Dikarya</taxon>
        <taxon>Ascomycota</taxon>
        <taxon>Pezizomycotina</taxon>
        <taxon>Sordariomycetes</taxon>
        <taxon>Sordariomycetidae</taxon>
        <taxon>Sordariales</taxon>
        <taxon>Chaetomiaceae</taxon>
        <taxon>Chaetomium</taxon>
    </lineage>
</organism>
<comment type="catalytic activity">
    <reaction evidence="1 10">
        <text>Random hydrolysis of (1-&gt;6)-alpha-D-mannosidic linkages in unbranched (1-&gt;6)-mannans.</text>
        <dbReference type="EC" id="3.2.1.101"/>
    </reaction>
</comment>
<feature type="chain" id="PRO_5042171904" description="Mannan endo-1,6-alpha-mannosidase" evidence="12">
    <location>
        <begin position="28"/>
        <end position="475"/>
    </location>
</feature>
<feature type="compositionally biased region" description="Polar residues" evidence="11">
    <location>
        <begin position="415"/>
        <end position="427"/>
    </location>
</feature>
<dbReference type="GO" id="GO:0008496">
    <property type="term" value="F:mannan endo-1,6-alpha-mannosidase activity"/>
    <property type="evidence" value="ECO:0007669"/>
    <property type="project" value="UniProtKB-UniRule"/>
</dbReference>
<dbReference type="Gene3D" id="1.50.10.20">
    <property type="match status" value="1"/>
</dbReference>
<feature type="signal peptide" evidence="12">
    <location>
        <begin position="1"/>
        <end position="27"/>
    </location>
</feature>
<dbReference type="EMBL" id="JAUEPN010000008">
    <property type="protein sequence ID" value="KAK3291940.1"/>
    <property type="molecule type" value="Genomic_DNA"/>
</dbReference>
<sequence length="475" mass="51686">MKMGWTMAPKITALLGALLLVAPGASAQGGKLEVDLDSSSSIRSAAKVVAANLMNYYSGDEPGQTPGILPGPPPGGPYYWWQAGAMWGTIVDYWFYTGDDQYNAEALRSMVFQAEAPVNAYMPRNWTASLGNDDQGFWGMSAMLAAEVNFPNPKPDQPQWLALAQAVFNTQVARWETQDCAGGLRWQVEHTNGGYDYKNTIANGVFLNIASRLARYTRNETYAHWTEKTWDWIEAMGYITEDYNVLDGAHIPFNCTDLNPVQFSANAAILIHAAAVMYNYTEGATRTKWQGRVAGLLNRTVEHFFPEGIMIERPCELEDRVQCNTDQHSFKGYMHRALATVAVLAPFTYADVMKTLRSSTEGCVTSCLADGTCGFRWNTGEYDNDVAAGPAGQQMSALAALSTLLIDQGHVLNGPLTNQTGGTSQGDPNAGQKFQGLSPPREITTGDRAGSGIVTAVVLASFLGSVAWMGMSWSE</sequence>
<evidence type="ECO:0000313" key="13">
    <source>
        <dbReference type="EMBL" id="KAK3291940.1"/>
    </source>
</evidence>
<dbReference type="AlphaFoldDB" id="A0AAE0H8K6"/>
<comment type="caution">
    <text evidence="13">The sequence shown here is derived from an EMBL/GenBank/DDBJ whole genome shotgun (WGS) entry which is preliminary data.</text>
</comment>
<keyword evidence="5 12" id="KW-0732">Signal</keyword>
<evidence type="ECO:0000313" key="14">
    <source>
        <dbReference type="Proteomes" id="UP001278766"/>
    </source>
</evidence>
<feature type="region of interest" description="Disordered" evidence="11">
    <location>
        <begin position="415"/>
        <end position="446"/>
    </location>
</feature>
<gene>
    <name evidence="13" type="ORF">B0H64DRAFT_435671</name>
</gene>
<dbReference type="GO" id="GO:0016052">
    <property type="term" value="P:carbohydrate catabolic process"/>
    <property type="evidence" value="ECO:0007669"/>
    <property type="project" value="InterPro"/>
</dbReference>
<evidence type="ECO:0000256" key="10">
    <source>
        <dbReference type="PIRNR" id="PIRNR016302"/>
    </source>
</evidence>
<keyword evidence="14" id="KW-1185">Reference proteome</keyword>
<evidence type="ECO:0000256" key="11">
    <source>
        <dbReference type="SAM" id="MobiDB-lite"/>
    </source>
</evidence>
<keyword evidence="9 10" id="KW-0326">Glycosidase</keyword>
<keyword evidence="6 10" id="KW-0378">Hydrolase</keyword>
<dbReference type="GO" id="GO:0012505">
    <property type="term" value="C:endomembrane system"/>
    <property type="evidence" value="ECO:0007669"/>
    <property type="project" value="UniProtKB-SubCell"/>
</dbReference>
<evidence type="ECO:0000256" key="6">
    <source>
        <dbReference type="ARBA" id="ARBA00022801"/>
    </source>
</evidence>
<dbReference type="PANTHER" id="PTHR12145">
    <property type="entry name" value="MANNAN ENDO-1,6-ALPHA-MANNOSIDASE DCW1"/>
    <property type="match status" value="1"/>
</dbReference>
<dbReference type="InterPro" id="IPR014480">
    <property type="entry name" value="Mannan-1_6-alpha_mannosidase"/>
</dbReference>
<evidence type="ECO:0000256" key="8">
    <source>
        <dbReference type="ARBA" id="ARBA00023180"/>
    </source>
</evidence>